<keyword evidence="3" id="KW-0560">Oxidoreductase</keyword>
<evidence type="ECO:0000256" key="3">
    <source>
        <dbReference type="ARBA" id="ARBA00023002"/>
    </source>
</evidence>
<dbReference type="SUPFAM" id="SSF50022">
    <property type="entry name" value="ISP domain"/>
    <property type="match status" value="1"/>
</dbReference>
<dbReference type="InterPro" id="IPR036922">
    <property type="entry name" value="Rieske_2Fe-2S_sf"/>
</dbReference>
<reference evidence="8" key="1">
    <citation type="journal article" date="2014" name="Int. J. Syst. Evol. Microbiol.">
        <title>Complete genome sequence of Corynebacterium casei LMG S-19264T (=DSM 44701T), isolated from a smear-ripened cheese.</title>
        <authorList>
            <consortium name="US DOE Joint Genome Institute (JGI-PGF)"/>
            <person name="Walter F."/>
            <person name="Albersmeier A."/>
            <person name="Kalinowski J."/>
            <person name="Ruckert C."/>
        </authorList>
    </citation>
    <scope>NUCLEOTIDE SEQUENCE</scope>
    <source>
        <strain evidence="8">KCTC 12870</strain>
    </source>
</reference>
<dbReference type="GO" id="GO:0051537">
    <property type="term" value="F:2 iron, 2 sulfur cluster binding"/>
    <property type="evidence" value="ECO:0007669"/>
    <property type="project" value="UniProtKB-KW"/>
</dbReference>
<keyword evidence="4" id="KW-0408">Iron</keyword>
<evidence type="ECO:0000256" key="6">
    <source>
        <dbReference type="SAM" id="MobiDB-lite"/>
    </source>
</evidence>
<proteinExistence type="predicted"/>
<dbReference type="Gene3D" id="2.20.25.680">
    <property type="match status" value="1"/>
</dbReference>
<dbReference type="Proteomes" id="UP000642829">
    <property type="component" value="Unassembled WGS sequence"/>
</dbReference>
<dbReference type="Pfam" id="PF00355">
    <property type="entry name" value="Rieske"/>
    <property type="match status" value="1"/>
</dbReference>
<feature type="region of interest" description="Disordered" evidence="6">
    <location>
        <begin position="1"/>
        <end position="21"/>
    </location>
</feature>
<gene>
    <name evidence="8" type="ORF">GCM10007047_26540</name>
</gene>
<name>A0A8J3GDP4_9BACT</name>
<dbReference type="InterPro" id="IPR017941">
    <property type="entry name" value="Rieske_2Fe-2S"/>
</dbReference>
<accession>A0A8J3GDP4</accession>
<feature type="domain" description="Rieske" evidence="7">
    <location>
        <begin position="36"/>
        <end position="139"/>
    </location>
</feature>
<keyword evidence="1" id="KW-0001">2Fe-2S</keyword>
<reference evidence="8" key="2">
    <citation type="submission" date="2020-09" db="EMBL/GenBank/DDBJ databases">
        <authorList>
            <person name="Sun Q."/>
            <person name="Kim S."/>
        </authorList>
    </citation>
    <scope>NUCLEOTIDE SEQUENCE</scope>
    <source>
        <strain evidence="8">KCTC 12870</strain>
    </source>
</reference>
<sequence length="398" mass="45302">MSHQILHVNEPTPVPPFEERGNIPDIRKAGLDPDFWYPLARSKDVAMGKARAVTFAGDPIALVRSKEAGLFAVEDRCAHRQVPLSVGVVEDGGIKCGYHGWKFDCTGSCTSVPYLDKCTLHPNSIKAYPCKERYGLIFVFPGDPAKADSVPFPETPAAEDSRYKVRTLDRRINCHWSFMHENLMDMNHQFLHRKLMGKIQTRFLGKREGDNWVEVDYSFYRKGGKQSLGEKVMIQRSGGAKEIKEADAKAEAEAQGIKTRDIMTIRTEYPYQRLRFWTAGSKDPALDLWNLYFPVDREQRINQTYGLMCIQRPAKVGFLLDVFWPAVVWFTNGIFSEDKWICELEQAAFDAQGEDWNHEIFPAIQSVRRVITSNSVPIRASWKGSKSAPEHVRARAEA</sequence>
<dbReference type="PANTHER" id="PTHR21266">
    <property type="entry name" value="IRON-SULFUR DOMAIN CONTAINING PROTEIN"/>
    <property type="match status" value="1"/>
</dbReference>
<dbReference type="GO" id="GO:0046872">
    <property type="term" value="F:metal ion binding"/>
    <property type="evidence" value="ECO:0007669"/>
    <property type="project" value="UniProtKB-KW"/>
</dbReference>
<keyword evidence="9" id="KW-1185">Reference proteome</keyword>
<dbReference type="SUPFAM" id="SSF55961">
    <property type="entry name" value="Bet v1-like"/>
    <property type="match status" value="1"/>
</dbReference>
<dbReference type="RefSeq" id="WP_189516012.1">
    <property type="nucleotide sequence ID" value="NZ_BMXG01000018.1"/>
</dbReference>
<evidence type="ECO:0000313" key="9">
    <source>
        <dbReference type="Proteomes" id="UP000642829"/>
    </source>
</evidence>
<protein>
    <recommendedName>
        <fullName evidence="7">Rieske domain-containing protein</fullName>
    </recommendedName>
</protein>
<evidence type="ECO:0000313" key="8">
    <source>
        <dbReference type="EMBL" id="GHC07969.1"/>
    </source>
</evidence>
<evidence type="ECO:0000256" key="4">
    <source>
        <dbReference type="ARBA" id="ARBA00023004"/>
    </source>
</evidence>
<dbReference type="InterPro" id="IPR044043">
    <property type="entry name" value="VanA_C_cat"/>
</dbReference>
<dbReference type="GO" id="GO:0016491">
    <property type="term" value="F:oxidoreductase activity"/>
    <property type="evidence" value="ECO:0007669"/>
    <property type="project" value="UniProtKB-KW"/>
</dbReference>
<evidence type="ECO:0000259" key="7">
    <source>
        <dbReference type="PROSITE" id="PS51296"/>
    </source>
</evidence>
<dbReference type="PROSITE" id="PS51296">
    <property type="entry name" value="RIESKE"/>
    <property type="match status" value="1"/>
</dbReference>
<dbReference type="CDD" id="cd03469">
    <property type="entry name" value="Rieske_RO_Alpha_N"/>
    <property type="match status" value="1"/>
</dbReference>
<dbReference type="PANTHER" id="PTHR21266:SF57">
    <property type="entry name" value="3-CHLOROBENZOATE-3,4-DIOXYGENASE"/>
    <property type="match status" value="1"/>
</dbReference>
<keyword evidence="2" id="KW-0479">Metal-binding</keyword>
<dbReference type="Gene3D" id="2.20.25.10">
    <property type="match status" value="1"/>
</dbReference>
<keyword evidence="5" id="KW-0411">Iron-sulfur</keyword>
<evidence type="ECO:0000256" key="2">
    <source>
        <dbReference type="ARBA" id="ARBA00022723"/>
    </source>
</evidence>
<dbReference type="EMBL" id="BMXG01000018">
    <property type="protein sequence ID" value="GHC07969.1"/>
    <property type="molecule type" value="Genomic_DNA"/>
</dbReference>
<dbReference type="Pfam" id="PF19112">
    <property type="entry name" value="VanA_C"/>
    <property type="match status" value="1"/>
</dbReference>
<dbReference type="InterPro" id="IPR050584">
    <property type="entry name" value="Cholesterol_7-desaturase"/>
</dbReference>
<evidence type="ECO:0000256" key="1">
    <source>
        <dbReference type="ARBA" id="ARBA00022714"/>
    </source>
</evidence>
<evidence type="ECO:0000256" key="5">
    <source>
        <dbReference type="ARBA" id="ARBA00023014"/>
    </source>
</evidence>
<dbReference type="Gene3D" id="3.90.380.10">
    <property type="entry name" value="Naphthalene 1,2-dioxygenase Alpha Subunit, Chain A, domain 1"/>
    <property type="match status" value="1"/>
</dbReference>
<organism evidence="8 9">
    <name type="scientific">Cerasicoccus arenae</name>
    <dbReference type="NCBI Taxonomy" id="424488"/>
    <lineage>
        <taxon>Bacteria</taxon>
        <taxon>Pseudomonadati</taxon>
        <taxon>Verrucomicrobiota</taxon>
        <taxon>Opitutia</taxon>
        <taxon>Puniceicoccales</taxon>
        <taxon>Cerasicoccaceae</taxon>
        <taxon>Cerasicoccus</taxon>
    </lineage>
</organism>
<comment type="caution">
    <text evidence="8">The sequence shown here is derived from an EMBL/GenBank/DDBJ whole genome shotgun (WGS) entry which is preliminary data.</text>
</comment>
<dbReference type="AlphaFoldDB" id="A0A8J3GDP4"/>